<keyword evidence="2" id="KW-0378">Hydrolase</keyword>
<protein>
    <submittedName>
        <fullName evidence="2">N-acyl-D-amino-acid deacylase</fullName>
        <ecNumber evidence="2">3.5.1.81</ecNumber>
    </submittedName>
</protein>
<accession>A0A841L0A2</accession>
<dbReference type="SUPFAM" id="SSF51556">
    <property type="entry name" value="Metallo-dependent hydrolases"/>
    <property type="match status" value="1"/>
</dbReference>
<dbReference type="InterPro" id="IPR050378">
    <property type="entry name" value="Metallo-dep_Hydrolases_sf"/>
</dbReference>
<dbReference type="PANTHER" id="PTHR11647">
    <property type="entry name" value="HYDRANTOINASE/DIHYDROPYRIMIDINASE FAMILY MEMBER"/>
    <property type="match status" value="1"/>
</dbReference>
<proteinExistence type="predicted"/>
<comment type="caution">
    <text evidence="2">The sequence shown here is derived from an EMBL/GenBank/DDBJ whole genome shotgun (WGS) entry which is preliminary data.</text>
</comment>
<dbReference type="Proteomes" id="UP000579281">
    <property type="component" value="Unassembled WGS sequence"/>
</dbReference>
<reference evidence="2 3" key="1">
    <citation type="submission" date="2020-08" db="EMBL/GenBank/DDBJ databases">
        <title>Genomic Encyclopedia of Type Strains, Phase IV (KMG-IV): sequencing the most valuable type-strain genomes for metagenomic binning, comparative biology and taxonomic classification.</title>
        <authorList>
            <person name="Goeker M."/>
        </authorList>
    </citation>
    <scope>NUCLEOTIDE SEQUENCE [LARGE SCALE GENOMIC DNA]</scope>
    <source>
        <strain evidence="2 3">DSM 103526</strain>
    </source>
</reference>
<dbReference type="PANTHER" id="PTHR11647:SF1">
    <property type="entry name" value="COLLAPSIN RESPONSE MEDIATOR PROTEIN"/>
    <property type="match status" value="1"/>
</dbReference>
<dbReference type="Gene3D" id="3.20.20.140">
    <property type="entry name" value="Metal-dependent hydrolases"/>
    <property type="match status" value="2"/>
</dbReference>
<feature type="domain" description="Amidohydrolase 3" evidence="1">
    <location>
        <begin position="42"/>
        <end position="229"/>
    </location>
</feature>
<dbReference type="Pfam" id="PF07969">
    <property type="entry name" value="Amidohydro_3"/>
    <property type="match status" value="2"/>
</dbReference>
<dbReference type="EC" id="3.5.1.81" evidence="2"/>
<dbReference type="SUPFAM" id="SSF51338">
    <property type="entry name" value="Composite domain of metallo-dependent hydrolases"/>
    <property type="match status" value="1"/>
</dbReference>
<dbReference type="RefSeq" id="WP_184313958.1">
    <property type="nucleotide sequence ID" value="NZ_JACHEN010000060.1"/>
</dbReference>
<organism evidence="2 3">
    <name type="scientific">Anaerosolibacter carboniphilus</name>
    <dbReference type="NCBI Taxonomy" id="1417629"/>
    <lineage>
        <taxon>Bacteria</taxon>
        <taxon>Bacillati</taxon>
        <taxon>Bacillota</taxon>
        <taxon>Clostridia</taxon>
        <taxon>Peptostreptococcales</taxon>
        <taxon>Thermotaleaceae</taxon>
        <taxon>Anaerosolibacter</taxon>
    </lineage>
</organism>
<dbReference type="Gene3D" id="3.30.1490.130">
    <property type="entry name" value="D-aminoacylase. Domain 3"/>
    <property type="match status" value="1"/>
</dbReference>
<keyword evidence="3" id="KW-1185">Reference proteome</keyword>
<dbReference type="GO" id="GO:0047420">
    <property type="term" value="F:N-acyl-D-amino-acid deacylase activity"/>
    <property type="evidence" value="ECO:0007669"/>
    <property type="project" value="UniProtKB-EC"/>
</dbReference>
<gene>
    <name evidence="2" type="ORF">HNQ80_005161</name>
</gene>
<feature type="domain" description="Amidohydrolase 3" evidence="1">
    <location>
        <begin position="323"/>
        <end position="433"/>
    </location>
</feature>
<dbReference type="InterPro" id="IPR013108">
    <property type="entry name" value="Amidohydro_3"/>
</dbReference>
<dbReference type="Gene3D" id="2.30.40.10">
    <property type="entry name" value="Urease, subunit C, domain 1"/>
    <property type="match status" value="2"/>
</dbReference>
<dbReference type="InterPro" id="IPR032466">
    <property type="entry name" value="Metal_Hydrolase"/>
</dbReference>
<dbReference type="InterPro" id="IPR011059">
    <property type="entry name" value="Metal-dep_hydrolase_composite"/>
</dbReference>
<evidence type="ECO:0000313" key="3">
    <source>
        <dbReference type="Proteomes" id="UP000579281"/>
    </source>
</evidence>
<dbReference type="InterPro" id="IPR023100">
    <property type="entry name" value="D-aminoacylase_insert_dom_sf"/>
</dbReference>
<name>A0A841L0A2_9FIRM</name>
<dbReference type="AlphaFoldDB" id="A0A841L0A2"/>
<sequence length="450" mass="49894">MDKAILNGLVIDPYHRVQSKLNLGIENGKIVKISSEYMDAKEIIDAKGLIVCPGFIDIHIHEDPYHQEQDQFDICIFQCMVQMGVTTAIGGNCGTGPKAPGVYLDAIDRIGIPINLGLLVPHEQLRQAVMEEDKYKAATQENIRRMKELAEQQLAQGCMGISFGIRYIPGITRGELLCISEAAQKDRKIIAAHIRDDAKQVIAAVQELVDIGMSLGLPIQVSHIGSMAAYGQMEEVLSLIDFCHLNGMDIYADCYPYGAFSTGIGETTYDDGFLERYAACYEDIEIAEGIYKGKRCTAEIFEKLRKEAPEIITIGHVMNEEEIEQALRHPKVILASDGYMHSFQGHPRASGTFPRLIHHYVKEKKALSLYEAIEKMTVLPAKRMGISKGNLGIGSDADIVIFDFDELKDQATFENPHLPPRGIKYVLVQGEVAAKNGNMVCGHLGRSIRK</sequence>
<evidence type="ECO:0000313" key="2">
    <source>
        <dbReference type="EMBL" id="MBB6218983.1"/>
    </source>
</evidence>
<dbReference type="EMBL" id="JACHEN010000060">
    <property type="protein sequence ID" value="MBB6218983.1"/>
    <property type="molecule type" value="Genomic_DNA"/>
</dbReference>
<evidence type="ECO:0000259" key="1">
    <source>
        <dbReference type="Pfam" id="PF07969"/>
    </source>
</evidence>